<evidence type="ECO:0000256" key="16">
    <source>
        <dbReference type="ARBA" id="ARBA00022884"/>
    </source>
</evidence>
<keyword evidence="12" id="KW-0699">rRNA-binding</keyword>
<protein>
    <recommendedName>
        <fullName evidence="4">Ribonuclease G</fullName>
    </recommendedName>
</protein>
<feature type="transmembrane region" description="Helical" evidence="18">
    <location>
        <begin position="113"/>
        <end position="132"/>
    </location>
</feature>
<dbReference type="SMART" id="SM00316">
    <property type="entry name" value="S1"/>
    <property type="match status" value="1"/>
</dbReference>
<evidence type="ECO:0000256" key="2">
    <source>
        <dbReference type="ARBA" id="ARBA00004496"/>
    </source>
</evidence>
<comment type="cofactor">
    <cofactor evidence="1">
        <name>Mg(2+)</name>
        <dbReference type="ChEBI" id="CHEBI:18420"/>
    </cofactor>
</comment>
<dbReference type="Pfam" id="PF00575">
    <property type="entry name" value="S1"/>
    <property type="match status" value="1"/>
</dbReference>
<dbReference type="PROSITE" id="PS50126">
    <property type="entry name" value="S1"/>
    <property type="match status" value="1"/>
</dbReference>
<evidence type="ECO:0000256" key="4">
    <source>
        <dbReference type="ARBA" id="ARBA00017719"/>
    </source>
</evidence>
<evidence type="ECO:0000256" key="11">
    <source>
        <dbReference type="ARBA" id="ARBA00022723"/>
    </source>
</evidence>
<accession>A0A2U8DFH3</accession>
<comment type="subcellular location">
    <subcellularLocation>
        <location evidence="2">Cytoplasm</location>
    </subcellularLocation>
</comment>
<gene>
    <name evidence="20" type="ORF">DD681_01305</name>
</gene>
<evidence type="ECO:0000256" key="7">
    <source>
        <dbReference type="ARBA" id="ARBA00022519"/>
    </source>
</evidence>
<keyword evidence="7" id="KW-0997">Cell inner membrane</keyword>
<dbReference type="GO" id="GO:0046872">
    <property type="term" value="F:metal ion binding"/>
    <property type="evidence" value="ECO:0007669"/>
    <property type="project" value="UniProtKB-KW"/>
</dbReference>
<dbReference type="NCBIfam" id="TIGR00757">
    <property type="entry name" value="RNaseEG"/>
    <property type="match status" value="1"/>
</dbReference>
<keyword evidence="15" id="KW-0460">Magnesium</keyword>
<evidence type="ECO:0000256" key="14">
    <source>
        <dbReference type="ARBA" id="ARBA00022801"/>
    </source>
</evidence>
<dbReference type="GO" id="GO:0008033">
    <property type="term" value="P:tRNA processing"/>
    <property type="evidence" value="ECO:0007669"/>
    <property type="project" value="UniProtKB-KW"/>
</dbReference>
<evidence type="ECO:0000256" key="18">
    <source>
        <dbReference type="SAM" id="Phobius"/>
    </source>
</evidence>
<dbReference type="CDD" id="cd04453">
    <property type="entry name" value="S1_RNase_E"/>
    <property type="match status" value="1"/>
</dbReference>
<dbReference type="PANTHER" id="PTHR30001:SF1">
    <property type="entry name" value="RIBONUCLEASE E_G-LIKE PROTEIN, CHLOROPLASTIC"/>
    <property type="match status" value="1"/>
</dbReference>
<dbReference type="OrthoDB" id="9804278at2"/>
<evidence type="ECO:0000256" key="10">
    <source>
        <dbReference type="ARBA" id="ARBA00022722"/>
    </source>
</evidence>
<keyword evidence="14" id="KW-0378">Hydrolase</keyword>
<evidence type="ECO:0000256" key="1">
    <source>
        <dbReference type="ARBA" id="ARBA00001946"/>
    </source>
</evidence>
<dbReference type="GO" id="GO:0004519">
    <property type="term" value="F:endonuclease activity"/>
    <property type="evidence" value="ECO:0007669"/>
    <property type="project" value="UniProtKB-KW"/>
</dbReference>
<dbReference type="NCBIfam" id="NF008074">
    <property type="entry name" value="PRK10811.1"/>
    <property type="match status" value="1"/>
</dbReference>
<keyword evidence="6" id="KW-0963">Cytoplasm</keyword>
<dbReference type="GO" id="GO:0006364">
    <property type="term" value="P:rRNA processing"/>
    <property type="evidence" value="ECO:0007669"/>
    <property type="project" value="UniProtKB-KW"/>
</dbReference>
<evidence type="ECO:0000256" key="17">
    <source>
        <dbReference type="ARBA" id="ARBA00023136"/>
    </source>
</evidence>
<dbReference type="GO" id="GO:0005737">
    <property type="term" value="C:cytoplasm"/>
    <property type="evidence" value="ECO:0007669"/>
    <property type="project" value="UniProtKB-SubCell"/>
</dbReference>
<dbReference type="Pfam" id="PF20833">
    <property type="entry name" value="RNase_E_G_Thio"/>
    <property type="match status" value="1"/>
</dbReference>
<dbReference type="GO" id="GO:0019843">
    <property type="term" value="F:rRNA binding"/>
    <property type="evidence" value="ECO:0007669"/>
    <property type="project" value="UniProtKB-KW"/>
</dbReference>
<dbReference type="Gene3D" id="3.40.1260.20">
    <property type="entry name" value="Ribonuclease E, catalytic domain"/>
    <property type="match status" value="1"/>
</dbReference>
<keyword evidence="18" id="KW-1133">Transmembrane helix</keyword>
<keyword evidence="11" id="KW-0479">Metal-binding</keyword>
<comment type="similarity">
    <text evidence="3">Belongs to the RNase E/G family. RNase G subfamily.</text>
</comment>
<organism evidence="20 21">
    <name type="scientific">Buchnera aphidicola</name>
    <name type="common">Melanaphis sacchari</name>
    <dbReference type="NCBI Taxonomy" id="2173854"/>
    <lineage>
        <taxon>Bacteria</taxon>
        <taxon>Pseudomonadati</taxon>
        <taxon>Pseudomonadota</taxon>
        <taxon>Gammaproteobacteria</taxon>
        <taxon>Enterobacterales</taxon>
        <taxon>Erwiniaceae</taxon>
        <taxon>Buchnera</taxon>
    </lineage>
</organism>
<dbReference type="FunFam" id="3.40.1260.20:FF:000002">
    <property type="entry name" value="Ribonuclease E"/>
    <property type="match status" value="1"/>
</dbReference>
<reference evidence="20 21" key="1">
    <citation type="submission" date="2018-04" db="EMBL/GenBank/DDBJ databases">
        <title>Genome sequence of Buchnera aphidicola from Melaphis sacchari.</title>
        <authorList>
            <person name="Geib S.M."/>
            <person name="Palmer N.A."/>
            <person name="Sattler S.E."/>
            <person name="Sarath G."/>
        </authorList>
    </citation>
    <scope>NUCLEOTIDE SEQUENCE [LARGE SCALE GENOMIC DNA]</scope>
    <source>
        <strain evidence="20 21">LSU</strain>
    </source>
</reference>
<dbReference type="GO" id="GO:0004540">
    <property type="term" value="F:RNA nuclease activity"/>
    <property type="evidence" value="ECO:0007669"/>
    <property type="project" value="InterPro"/>
</dbReference>
<dbReference type="PANTHER" id="PTHR30001">
    <property type="entry name" value="RIBONUCLEASE"/>
    <property type="match status" value="1"/>
</dbReference>
<proteinExistence type="inferred from homology"/>
<evidence type="ECO:0000256" key="5">
    <source>
        <dbReference type="ARBA" id="ARBA00022475"/>
    </source>
</evidence>
<dbReference type="Gene3D" id="2.40.50.140">
    <property type="entry name" value="Nucleic acid-binding proteins"/>
    <property type="match status" value="1"/>
</dbReference>
<dbReference type="InterPro" id="IPR019307">
    <property type="entry name" value="RNA-bd_AU-1/RNase_E/G"/>
</dbReference>
<dbReference type="Proteomes" id="UP000244884">
    <property type="component" value="Chromosome"/>
</dbReference>
<name>A0A2U8DFH3_9GAMM</name>
<evidence type="ECO:0000256" key="6">
    <source>
        <dbReference type="ARBA" id="ARBA00022490"/>
    </source>
</evidence>
<keyword evidence="13" id="KW-0255">Endonuclease</keyword>
<keyword evidence="5" id="KW-1003">Cell membrane</keyword>
<evidence type="ECO:0000313" key="21">
    <source>
        <dbReference type="Proteomes" id="UP000244884"/>
    </source>
</evidence>
<dbReference type="Pfam" id="PF10150">
    <property type="entry name" value="RNase_E_G"/>
    <property type="match status" value="1"/>
</dbReference>
<feature type="domain" description="S1 motif" evidence="19">
    <location>
        <begin position="39"/>
        <end position="119"/>
    </location>
</feature>
<sequence length="920" mass="107757">MKRMLINATQQEELRVALVDGQRLYDLDIETSRSEQKKSNIYKGRITHIEPSLEAAFVNYGIEKHGFLPLKEISRNYFPKNYNFDEKINIKKILHEGQEILVQINKEKRGTKGAFLTTFITLAGSYLVLMPYNPKTIGISRRIKKNDRVELRELLISLKVPENMGIIIRTAGVGKSIESLQWDLSLRLKHWDTIQKDLKKKPTPSLIYQESNVIVRAFRDYLKKDIGEILIDNPKILNLAREHIINLGRPDFINKIKLYTGDIPLFSYYQIESQINSAFQRKVRLPSGGSIMVDNTEALTAIDINSSRSTRGLDIEATAFNTNLEAVEEISRQLRLRDLGGLIVIDFIDMASIKHQKIIEKKLRNIVREDRARIQIGSISRFGLLEMSRQRLSSSLGESSHHICPRCTGTGVIRDNESLSLSILRLIEEEALKKNTYEVHAIVPIEIACYLLNEKRDAVHAIEKRQAGGKTIIIPNKNMKTPHYFVSRIKRGERVKATSYYLSNIEKNRSIKNLKKEVFDKKIISRPILTNFNLSNYIFYQKKNNFIKKINYINLFLNIFLNNKNIFKKFIFWIKNKFLIKCLLIKNEILNKNICQNKKKEIYLEKPKKIRKKFSIGFGKNTKLFSNKLHQNYLPKKYDLFNNLENIYLNNFFAIEVKDLKKYFYISDWYKFLFQKINNENLLKILLFYSLFKQEKFLFEKKINEFFLKNKLLLGSFVPSNINIIQNLYDDFFCFPVFIPASVNRFFIYLRRFLATKQLKKLCINKIKNNKKLNTFFQGNNLISPITARLKSSNNKIILLNHFSKEKISIFYKYFLNNDLKKKNIIQKNVKIKLKIISKKNNFLILNKKNIFQKNNFRRKNQTKISSAPITKIYSNKFNNENKFITQSFNFSFKSKTTFKSSAGAHSAINFSTSPITKIK</sequence>
<evidence type="ECO:0000313" key="20">
    <source>
        <dbReference type="EMBL" id="AWH90447.1"/>
    </source>
</evidence>
<dbReference type="InterPro" id="IPR004659">
    <property type="entry name" value="RNase_E/G"/>
</dbReference>
<keyword evidence="17 18" id="KW-0472">Membrane</keyword>
<dbReference type="InterPro" id="IPR048583">
    <property type="entry name" value="RNase_E_G_thioredoxin-like"/>
</dbReference>
<dbReference type="InterPro" id="IPR012340">
    <property type="entry name" value="NA-bd_OB-fold"/>
</dbReference>
<evidence type="ECO:0000256" key="15">
    <source>
        <dbReference type="ARBA" id="ARBA00022842"/>
    </source>
</evidence>
<evidence type="ECO:0000259" key="19">
    <source>
        <dbReference type="PROSITE" id="PS50126"/>
    </source>
</evidence>
<dbReference type="InterPro" id="IPR003029">
    <property type="entry name" value="S1_domain"/>
</dbReference>
<keyword evidence="18" id="KW-0812">Transmembrane</keyword>
<keyword evidence="9" id="KW-0819">tRNA processing</keyword>
<evidence type="ECO:0000256" key="3">
    <source>
        <dbReference type="ARBA" id="ARBA00005663"/>
    </source>
</evidence>
<dbReference type="RefSeq" id="WP_158341218.1">
    <property type="nucleotide sequence ID" value="NZ_CP029161.1"/>
</dbReference>
<keyword evidence="16" id="KW-0694">RNA-binding</keyword>
<dbReference type="AlphaFoldDB" id="A0A2U8DFH3"/>
<evidence type="ECO:0000256" key="9">
    <source>
        <dbReference type="ARBA" id="ARBA00022694"/>
    </source>
</evidence>
<keyword evidence="8" id="KW-0698">rRNA processing</keyword>
<dbReference type="EMBL" id="CP029161">
    <property type="protein sequence ID" value="AWH90447.1"/>
    <property type="molecule type" value="Genomic_DNA"/>
</dbReference>
<evidence type="ECO:0000256" key="13">
    <source>
        <dbReference type="ARBA" id="ARBA00022759"/>
    </source>
</evidence>
<evidence type="ECO:0000256" key="8">
    <source>
        <dbReference type="ARBA" id="ARBA00022552"/>
    </source>
</evidence>
<dbReference type="SUPFAM" id="SSF50249">
    <property type="entry name" value="Nucleic acid-binding proteins"/>
    <property type="match status" value="1"/>
</dbReference>
<evidence type="ECO:0000256" key="12">
    <source>
        <dbReference type="ARBA" id="ARBA00022730"/>
    </source>
</evidence>
<keyword evidence="10" id="KW-0540">Nuclease</keyword>
<dbReference type="GO" id="GO:0016787">
    <property type="term" value="F:hydrolase activity"/>
    <property type="evidence" value="ECO:0007669"/>
    <property type="project" value="UniProtKB-KW"/>
</dbReference>